<reference evidence="4" key="1">
    <citation type="journal article" date="2023" name="Mol. Phylogenet. Evol.">
        <title>Genome-scale phylogeny and comparative genomics of the fungal order Sordariales.</title>
        <authorList>
            <person name="Hensen N."/>
            <person name="Bonometti L."/>
            <person name="Westerberg I."/>
            <person name="Brannstrom I.O."/>
            <person name="Guillou S."/>
            <person name="Cros-Aarteil S."/>
            <person name="Calhoun S."/>
            <person name="Haridas S."/>
            <person name="Kuo A."/>
            <person name="Mondo S."/>
            <person name="Pangilinan J."/>
            <person name="Riley R."/>
            <person name="LaButti K."/>
            <person name="Andreopoulos B."/>
            <person name="Lipzen A."/>
            <person name="Chen C."/>
            <person name="Yan M."/>
            <person name="Daum C."/>
            <person name="Ng V."/>
            <person name="Clum A."/>
            <person name="Steindorff A."/>
            <person name="Ohm R.A."/>
            <person name="Martin F."/>
            <person name="Silar P."/>
            <person name="Natvig D.O."/>
            <person name="Lalanne C."/>
            <person name="Gautier V."/>
            <person name="Ament-Velasquez S.L."/>
            <person name="Kruys A."/>
            <person name="Hutchinson M.I."/>
            <person name="Powell A.J."/>
            <person name="Barry K."/>
            <person name="Miller A.N."/>
            <person name="Grigoriev I.V."/>
            <person name="Debuchy R."/>
            <person name="Gladieux P."/>
            <person name="Hiltunen Thoren M."/>
            <person name="Johannesson H."/>
        </authorList>
    </citation>
    <scope>NUCLEOTIDE SEQUENCE [LARGE SCALE GENOMIC DNA]</scope>
    <source>
        <strain evidence="4">CBS 340.73</strain>
    </source>
</reference>
<evidence type="ECO:0000256" key="1">
    <source>
        <dbReference type="SAM" id="Coils"/>
    </source>
</evidence>
<protein>
    <recommendedName>
        <fullName evidence="2">2EXR domain-containing protein</fullName>
    </recommendedName>
</protein>
<dbReference type="Pfam" id="PF20150">
    <property type="entry name" value="2EXR"/>
    <property type="match status" value="1"/>
</dbReference>
<dbReference type="AlphaFoldDB" id="A0AAN6RZ74"/>
<sequence length="327" mass="38055">MASKTFHPFPRLPRELRDEVWEFAVLSLPRRGRAHFFTLFCEEDRAALVSAEPVVMCPPNPNIHSWYHLAAPQCSGPGRLSWIDSNPSAYLCEIGLWGACRESREIMQKRFMPINWFDWGHPERSPEIDQFPALGAFSWNGQCQKFTVYPQSDLLCLQPFNFDNIDWEYLDLSISSHKMGMGHMALVYDPEWELLLDDSIRSQSYPHVDEKGPLRCISRAASNLCNAGALWFIDYRIHRRPGTIPEANRNEFYGNSCKYVEVLPSDTSWEMDDSIFWFLKCLDDLLEEYYEELEDEYDGYESERSEQTSYRVGQPSIGVLACEIEER</sequence>
<name>A0AAN6RZ74_9PEZI</name>
<gene>
    <name evidence="3" type="ORF">QBC46DRAFT_400381</name>
</gene>
<evidence type="ECO:0000313" key="4">
    <source>
        <dbReference type="Proteomes" id="UP001303473"/>
    </source>
</evidence>
<evidence type="ECO:0000259" key="2">
    <source>
        <dbReference type="Pfam" id="PF20150"/>
    </source>
</evidence>
<dbReference type="Proteomes" id="UP001303473">
    <property type="component" value="Unassembled WGS sequence"/>
</dbReference>
<feature type="coiled-coil region" evidence="1">
    <location>
        <begin position="283"/>
        <end position="310"/>
    </location>
</feature>
<comment type="caution">
    <text evidence="3">The sequence shown here is derived from an EMBL/GenBank/DDBJ whole genome shotgun (WGS) entry which is preliminary data.</text>
</comment>
<organism evidence="3 4">
    <name type="scientific">Diplogelasinospora grovesii</name>
    <dbReference type="NCBI Taxonomy" id="303347"/>
    <lineage>
        <taxon>Eukaryota</taxon>
        <taxon>Fungi</taxon>
        <taxon>Dikarya</taxon>
        <taxon>Ascomycota</taxon>
        <taxon>Pezizomycotina</taxon>
        <taxon>Sordariomycetes</taxon>
        <taxon>Sordariomycetidae</taxon>
        <taxon>Sordariales</taxon>
        <taxon>Diplogelasinosporaceae</taxon>
        <taxon>Diplogelasinospora</taxon>
    </lineage>
</organism>
<keyword evidence="4" id="KW-1185">Reference proteome</keyword>
<feature type="domain" description="2EXR" evidence="2">
    <location>
        <begin position="6"/>
        <end position="110"/>
    </location>
</feature>
<keyword evidence="1" id="KW-0175">Coiled coil</keyword>
<dbReference type="EMBL" id="MU854013">
    <property type="protein sequence ID" value="KAK3934233.1"/>
    <property type="molecule type" value="Genomic_DNA"/>
</dbReference>
<proteinExistence type="predicted"/>
<accession>A0AAN6RZ74</accession>
<evidence type="ECO:0000313" key="3">
    <source>
        <dbReference type="EMBL" id="KAK3934233.1"/>
    </source>
</evidence>
<dbReference type="InterPro" id="IPR045518">
    <property type="entry name" value="2EXR"/>
</dbReference>